<dbReference type="Gene3D" id="3.50.30.50">
    <property type="entry name" value="Putative cyclase"/>
    <property type="match status" value="1"/>
</dbReference>
<dbReference type="GO" id="GO:0004061">
    <property type="term" value="F:arylformamidase activity"/>
    <property type="evidence" value="ECO:0007669"/>
    <property type="project" value="UniProtKB-EC"/>
</dbReference>
<comment type="pathway">
    <text evidence="7">Amino-acid degradation; L-tryptophan degradation via kynurenine pathway; L-kynurenine from L-tryptophan: step 2/2.</text>
</comment>
<evidence type="ECO:0000313" key="9">
    <source>
        <dbReference type="Proteomes" id="UP001597221"/>
    </source>
</evidence>
<feature type="binding site" evidence="7">
    <location>
        <position position="54"/>
    </location>
    <ligand>
        <name>Zn(2+)</name>
        <dbReference type="ChEBI" id="CHEBI:29105"/>
        <label>1</label>
    </ligand>
</feature>
<dbReference type="PANTHER" id="PTHR31118:SF32">
    <property type="entry name" value="KYNURENINE FORMAMIDASE"/>
    <property type="match status" value="1"/>
</dbReference>
<evidence type="ECO:0000256" key="3">
    <source>
        <dbReference type="ARBA" id="ARBA00022801"/>
    </source>
</evidence>
<dbReference type="PANTHER" id="PTHR31118">
    <property type="entry name" value="CYCLASE-LIKE PROTEIN 2"/>
    <property type="match status" value="1"/>
</dbReference>
<feature type="binding site" evidence="7">
    <location>
        <position position="160"/>
    </location>
    <ligand>
        <name>Zn(2+)</name>
        <dbReference type="ChEBI" id="CHEBI:29105"/>
        <label>2</label>
    </ligand>
</feature>
<dbReference type="InterPro" id="IPR007325">
    <property type="entry name" value="KFase/CYL"/>
</dbReference>
<dbReference type="InterPro" id="IPR037175">
    <property type="entry name" value="KFase_sf"/>
</dbReference>
<feature type="binding site" evidence="7">
    <location>
        <position position="56"/>
    </location>
    <ligand>
        <name>Zn(2+)</name>
        <dbReference type="ChEBI" id="CHEBI:29105"/>
        <label>2</label>
    </ligand>
</feature>
<name>A0ABW4HM76_9BACI</name>
<feature type="binding site" evidence="7">
    <location>
        <position position="172"/>
    </location>
    <ligand>
        <name>Zn(2+)</name>
        <dbReference type="ChEBI" id="CHEBI:29105"/>
        <label>1</label>
    </ligand>
</feature>
<dbReference type="NCBIfam" id="TIGR03035">
    <property type="entry name" value="trp_arylform"/>
    <property type="match status" value="1"/>
</dbReference>
<comment type="cofactor">
    <cofactor evidence="7">
        <name>Zn(2+)</name>
        <dbReference type="ChEBI" id="CHEBI:29105"/>
    </cofactor>
    <text evidence="7">Binds 2 zinc ions per subunit.</text>
</comment>
<feature type="binding site" evidence="7">
    <location>
        <position position="172"/>
    </location>
    <ligand>
        <name>Zn(2+)</name>
        <dbReference type="ChEBI" id="CHEBI:29105"/>
        <label>2</label>
    </ligand>
</feature>
<feature type="binding site" evidence="7">
    <location>
        <position position="56"/>
    </location>
    <ligand>
        <name>Zn(2+)</name>
        <dbReference type="ChEBI" id="CHEBI:29105"/>
        <label>1</label>
    </ligand>
</feature>
<feature type="binding site" evidence="7">
    <location>
        <position position="20"/>
    </location>
    <ligand>
        <name>substrate</name>
    </ligand>
</feature>
<dbReference type="InterPro" id="IPR017484">
    <property type="entry name" value="Kynurenine_formamidase_bac"/>
</dbReference>
<comment type="catalytic activity">
    <reaction evidence="6 7">
        <text>N-formyl-L-kynurenine + H2O = L-kynurenine + formate + H(+)</text>
        <dbReference type="Rhea" id="RHEA:13009"/>
        <dbReference type="ChEBI" id="CHEBI:15377"/>
        <dbReference type="ChEBI" id="CHEBI:15378"/>
        <dbReference type="ChEBI" id="CHEBI:15740"/>
        <dbReference type="ChEBI" id="CHEBI:57959"/>
        <dbReference type="ChEBI" id="CHEBI:58629"/>
        <dbReference type="EC" id="3.5.1.9"/>
    </reaction>
</comment>
<reference evidence="9" key="1">
    <citation type="journal article" date="2019" name="Int. J. Syst. Evol. Microbiol.">
        <title>The Global Catalogue of Microorganisms (GCM) 10K type strain sequencing project: providing services to taxonomists for standard genome sequencing and annotation.</title>
        <authorList>
            <consortium name="The Broad Institute Genomics Platform"/>
            <consortium name="The Broad Institute Genome Sequencing Center for Infectious Disease"/>
            <person name="Wu L."/>
            <person name="Ma J."/>
        </authorList>
    </citation>
    <scope>NUCLEOTIDE SEQUENCE [LARGE SCALE GENOMIC DNA]</scope>
    <source>
        <strain evidence="9">CGMCC 1.12376</strain>
    </source>
</reference>
<dbReference type="SUPFAM" id="SSF102198">
    <property type="entry name" value="Putative cyclase"/>
    <property type="match status" value="1"/>
</dbReference>
<keyword evidence="2 7" id="KW-0479">Metal-binding</keyword>
<feature type="active site" description="Proton donor/acceptor" evidence="7">
    <location>
        <position position="60"/>
    </location>
</feature>
<proteinExistence type="inferred from homology"/>
<evidence type="ECO:0000256" key="6">
    <source>
        <dbReference type="ARBA" id="ARBA00048496"/>
    </source>
</evidence>
<evidence type="ECO:0000256" key="4">
    <source>
        <dbReference type="ARBA" id="ARBA00022833"/>
    </source>
</evidence>
<organism evidence="8 9">
    <name type="scientific">Oceanobacillus luteolus</name>
    <dbReference type="NCBI Taxonomy" id="1274358"/>
    <lineage>
        <taxon>Bacteria</taxon>
        <taxon>Bacillati</taxon>
        <taxon>Bacillota</taxon>
        <taxon>Bacilli</taxon>
        <taxon>Bacillales</taxon>
        <taxon>Bacillaceae</taxon>
        <taxon>Oceanobacillus</taxon>
    </lineage>
</organism>
<evidence type="ECO:0000256" key="5">
    <source>
        <dbReference type="ARBA" id="ARBA00023079"/>
    </source>
</evidence>
<keyword evidence="5 7" id="KW-0823">Tryptophan catabolism</keyword>
<keyword evidence="9" id="KW-1185">Reference proteome</keyword>
<comment type="caution">
    <text evidence="8">The sequence shown here is derived from an EMBL/GenBank/DDBJ whole genome shotgun (WGS) entry which is preliminary data.</text>
</comment>
<comment type="similarity">
    <text evidence="7">Belongs to the Cyclase 1 superfamily. KynB family.</text>
</comment>
<evidence type="ECO:0000256" key="1">
    <source>
        <dbReference type="ARBA" id="ARBA00002204"/>
    </source>
</evidence>
<evidence type="ECO:0000256" key="2">
    <source>
        <dbReference type="ARBA" id="ARBA00022723"/>
    </source>
</evidence>
<dbReference type="RefSeq" id="WP_379595890.1">
    <property type="nucleotide sequence ID" value="NZ_JBHUDE010000008.1"/>
</dbReference>
<dbReference type="Pfam" id="PF04199">
    <property type="entry name" value="Cyclase"/>
    <property type="match status" value="1"/>
</dbReference>
<dbReference type="EC" id="3.5.1.9" evidence="7"/>
<comment type="subunit">
    <text evidence="7">Homodimer.</text>
</comment>
<gene>
    <name evidence="7 8" type="primary">kynB</name>
    <name evidence="8" type="ORF">ACFSBH_02390</name>
</gene>
<evidence type="ECO:0000313" key="8">
    <source>
        <dbReference type="EMBL" id="MFD1606513.1"/>
    </source>
</evidence>
<dbReference type="EMBL" id="JBHUDE010000008">
    <property type="protein sequence ID" value="MFD1606513.1"/>
    <property type="molecule type" value="Genomic_DNA"/>
</dbReference>
<evidence type="ECO:0000256" key="7">
    <source>
        <dbReference type="HAMAP-Rule" id="MF_01969"/>
    </source>
</evidence>
<keyword evidence="3 7" id="KW-0378">Hydrolase</keyword>
<dbReference type="Proteomes" id="UP001597221">
    <property type="component" value="Unassembled WGS sequence"/>
</dbReference>
<keyword evidence="4 7" id="KW-0862">Zinc</keyword>
<accession>A0ABW4HM76</accession>
<feature type="binding site" evidence="7">
    <location>
        <position position="50"/>
    </location>
    <ligand>
        <name>Zn(2+)</name>
        <dbReference type="ChEBI" id="CHEBI:29105"/>
        <label>1</label>
    </ligand>
</feature>
<protein>
    <recommendedName>
        <fullName evidence="7">Kynurenine formamidase</fullName>
        <shortName evidence="7">KFA</shortName>
        <shortName evidence="7">KFase</shortName>
        <ecNumber evidence="7">3.5.1.9</ecNumber>
    </recommendedName>
    <alternativeName>
        <fullName evidence="7">Arylformamidase</fullName>
    </alternativeName>
    <alternativeName>
        <fullName evidence="7">N-formylkynurenine formamidase</fullName>
        <shortName evidence="7">FKF</shortName>
    </alternativeName>
</protein>
<comment type="function">
    <text evidence="1 7">Catalyzes the hydrolysis of N-formyl-L-kynurenine to L-kynurenine, the second step in the kynurenine pathway of tryptophan degradation.</text>
</comment>
<sequence>MKEKPWIDVSIPLTNDMGVWPGDKPFNFRLSYTKEQTKSVNIGEMSTSVHTGTHMDAPFHYDNDGKKIHELDVSLFIGPAKVVDVRGHEVIGRKELEAFNLDGVSRLLLRSLDRADSSFPERYPILKEDIGPFLKEKGIHLIGTECPSVDPVDSKHLPAHHALYQNGVYILENLVLKDVKPGLYELIALPLSIHGGDGSPVRAVIREL</sequence>
<dbReference type="HAMAP" id="MF_01969">
    <property type="entry name" value="KynB"/>
    <property type="match status" value="1"/>
</dbReference>